<evidence type="ECO:0000256" key="4">
    <source>
        <dbReference type="ARBA" id="ARBA00022989"/>
    </source>
</evidence>
<proteinExistence type="predicted"/>
<reference evidence="8 9" key="1">
    <citation type="submission" date="2014-02" db="EMBL/GenBank/DDBJ databases">
        <authorList>
            <person name="Sears C."/>
            <person name="Carroll K."/>
            <person name="Sack B.R."/>
            <person name="Qadri F."/>
            <person name="Myers L.L."/>
            <person name="Chung G.-T."/>
            <person name="Escheverria P."/>
            <person name="Fraser C.M."/>
            <person name="Sadzewicz L."/>
            <person name="Shefchek K.A."/>
            <person name="Tallon L."/>
            <person name="Das S.P."/>
            <person name="Daugherty S."/>
            <person name="Mongodin E.F."/>
        </authorList>
    </citation>
    <scope>NUCLEOTIDE SEQUENCE [LARGE SCALE GENOMIC DNA]</scope>
    <source>
        <strain evidence="9">3988T(B)14</strain>
    </source>
</reference>
<comment type="subcellular location">
    <subcellularLocation>
        <location evidence="1">Membrane</location>
        <topology evidence="1">Multi-pass membrane protein</topology>
    </subcellularLocation>
</comment>
<keyword evidence="5 6" id="KW-0472">Membrane</keyword>
<sequence length="263" mass="30598">MSWDQFVIFAIVALLCWGIGAVAAWRGKRQWMVYTATLAGLAVFFAFILGMWISLERPPMRTMGETRLWYSFFLPLAGIITYSRWRYKWILSFSFILSLVFVCINLFKPEIHNKTLMPALQSPWFAPHVIVYMFAYAMLGAAAVMAVYLLWIKKKTPEEREMELCDNLVNVGLAFMTLGMLFGALWAKEAWGHYWSWDPKETWAAATWLGYLCYIHFRMNRRQKVRTALVGLLICFVLLQMCWYGINYLPSAQGTSVHTYNLN</sequence>
<keyword evidence="4 6" id="KW-1133">Transmembrane helix</keyword>
<organism evidence="8 9">
    <name type="scientific">Bacteroides fragilis str. 3988T(B)14</name>
    <dbReference type="NCBI Taxonomy" id="1339315"/>
    <lineage>
        <taxon>Bacteria</taxon>
        <taxon>Pseudomonadati</taxon>
        <taxon>Bacteroidota</taxon>
        <taxon>Bacteroidia</taxon>
        <taxon>Bacteroidales</taxon>
        <taxon>Bacteroidaceae</taxon>
        <taxon>Bacteroides</taxon>
    </lineage>
</organism>
<dbReference type="Pfam" id="PF01578">
    <property type="entry name" value="Cytochrom_C_asm"/>
    <property type="match status" value="1"/>
</dbReference>
<feature type="transmembrane region" description="Helical" evidence="6">
    <location>
        <begin position="6"/>
        <end position="25"/>
    </location>
</feature>
<evidence type="ECO:0000256" key="6">
    <source>
        <dbReference type="SAM" id="Phobius"/>
    </source>
</evidence>
<dbReference type="PATRIC" id="fig|1339315.3.peg.1126"/>
<feature type="transmembrane region" description="Helical" evidence="6">
    <location>
        <begin position="67"/>
        <end position="83"/>
    </location>
</feature>
<comment type="caution">
    <text evidence="8">The sequence shown here is derived from an EMBL/GenBank/DDBJ whole genome shotgun (WGS) entry which is preliminary data.</text>
</comment>
<name>A0A015TY98_BACFG</name>
<dbReference type="AlphaFoldDB" id="A0A015TY98"/>
<keyword evidence="2 6" id="KW-0812">Transmembrane</keyword>
<dbReference type="PANTHER" id="PTHR30071">
    <property type="entry name" value="HEME EXPORTER PROTEIN C"/>
    <property type="match status" value="1"/>
</dbReference>
<keyword evidence="3" id="KW-0201">Cytochrome c-type biogenesis</keyword>
<feature type="domain" description="Cytochrome c assembly protein" evidence="7">
    <location>
        <begin position="86"/>
        <end position="249"/>
    </location>
</feature>
<dbReference type="EMBL" id="JGCY01000222">
    <property type="protein sequence ID" value="EXY75861.1"/>
    <property type="molecule type" value="Genomic_DNA"/>
</dbReference>
<dbReference type="GeneID" id="60368901"/>
<dbReference type="GO" id="GO:0005886">
    <property type="term" value="C:plasma membrane"/>
    <property type="evidence" value="ECO:0007669"/>
    <property type="project" value="TreeGrafter"/>
</dbReference>
<evidence type="ECO:0000256" key="5">
    <source>
        <dbReference type="ARBA" id="ARBA00023136"/>
    </source>
</evidence>
<feature type="transmembrane region" description="Helical" evidence="6">
    <location>
        <begin position="32"/>
        <end position="55"/>
    </location>
</feature>
<evidence type="ECO:0000259" key="7">
    <source>
        <dbReference type="Pfam" id="PF01578"/>
    </source>
</evidence>
<evidence type="ECO:0000313" key="8">
    <source>
        <dbReference type="EMBL" id="EXY75861.1"/>
    </source>
</evidence>
<dbReference type="GO" id="GO:0017004">
    <property type="term" value="P:cytochrome complex assembly"/>
    <property type="evidence" value="ECO:0007669"/>
    <property type="project" value="UniProtKB-KW"/>
</dbReference>
<dbReference type="InterPro" id="IPR045062">
    <property type="entry name" value="Cyt_c_biogenesis_CcsA/CcmC"/>
</dbReference>
<evidence type="ECO:0000256" key="1">
    <source>
        <dbReference type="ARBA" id="ARBA00004141"/>
    </source>
</evidence>
<dbReference type="GO" id="GO:0020037">
    <property type="term" value="F:heme binding"/>
    <property type="evidence" value="ECO:0007669"/>
    <property type="project" value="InterPro"/>
</dbReference>
<feature type="transmembrane region" description="Helical" evidence="6">
    <location>
        <begin position="90"/>
        <end position="109"/>
    </location>
</feature>
<gene>
    <name evidence="8" type="ORF">M124_0309</name>
</gene>
<feature type="transmembrane region" description="Helical" evidence="6">
    <location>
        <begin position="164"/>
        <end position="187"/>
    </location>
</feature>
<feature type="transmembrane region" description="Helical" evidence="6">
    <location>
        <begin position="229"/>
        <end position="246"/>
    </location>
</feature>
<feature type="transmembrane region" description="Helical" evidence="6">
    <location>
        <begin position="129"/>
        <end position="152"/>
    </location>
</feature>
<evidence type="ECO:0000256" key="3">
    <source>
        <dbReference type="ARBA" id="ARBA00022748"/>
    </source>
</evidence>
<evidence type="ECO:0000313" key="9">
    <source>
        <dbReference type="Proteomes" id="UP000020529"/>
    </source>
</evidence>
<accession>A0A015TY98</accession>
<feature type="transmembrane region" description="Helical" evidence="6">
    <location>
        <begin position="202"/>
        <end position="217"/>
    </location>
</feature>
<dbReference type="PANTHER" id="PTHR30071:SF1">
    <property type="entry name" value="CYTOCHROME B_B6 PROTEIN-RELATED"/>
    <property type="match status" value="1"/>
</dbReference>
<protein>
    <submittedName>
        <fullName evidence="8">Cytochrome C assembly family protein</fullName>
    </submittedName>
</protein>
<evidence type="ECO:0000256" key="2">
    <source>
        <dbReference type="ARBA" id="ARBA00022692"/>
    </source>
</evidence>
<dbReference type="Proteomes" id="UP000020529">
    <property type="component" value="Unassembled WGS sequence"/>
</dbReference>
<dbReference type="InterPro" id="IPR002541">
    <property type="entry name" value="Cyt_c_assembly"/>
</dbReference>
<dbReference type="RefSeq" id="WP_005801652.1">
    <property type="nucleotide sequence ID" value="NZ_JGCY01000222.1"/>
</dbReference>